<dbReference type="Pfam" id="PF01121">
    <property type="entry name" value="CoaE"/>
    <property type="match status" value="1"/>
</dbReference>
<comment type="similarity">
    <text evidence="1 8">Belongs to the CoaE family.</text>
</comment>
<feature type="binding site" evidence="8">
    <location>
        <begin position="11"/>
        <end position="16"/>
    </location>
    <ligand>
        <name>ATP</name>
        <dbReference type="ChEBI" id="CHEBI:30616"/>
    </ligand>
</feature>
<sequence length="201" mass="22823">MKIIGLTGGIASGKSTVSNYLDELGAIIIDADKVARDIVERGKPALKEIVDEFGIIVLQANGELNRKKLGEIVFSNKDALEKLNAITHPKINEQIKNEINWHKHHSKNSVIILDAALMVELNLHKLVDELWIVYVPLEIQRIRLMNRDNITIEDANKRISVQLSNEEKLKLANRIICNSGTLEDLKKQVLEHWLDLRDSRI</sequence>
<keyword evidence="6 8" id="KW-0067">ATP-binding</keyword>
<evidence type="ECO:0000256" key="4">
    <source>
        <dbReference type="ARBA" id="ARBA00022741"/>
    </source>
</evidence>
<dbReference type="EMBL" id="SLYC01000001">
    <property type="protein sequence ID" value="TCQ08177.1"/>
    <property type="molecule type" value="Genomic_DNA"/>
</dbReference>
<dbReference type="HAMAP" id="MF_00376">
    <property type="entry name" value="Dephospho_CoA_kinase"/>
    <property type="match status" value="1"/>
</dbReference>
<name>A0A4R2TYK6_9FIRM</name>
<dbReference type="AlphaFoldDB" id="A0A4R2TYK6"/>
<keyword evidence="3 8" id="KW-0808">Transferase</keyword>
<comment type="pathway">
    <text evidence="8">Cofactor biosynthesis; coenzyme A biosynthesis; CoA from (R)-pantothenate: step 5/5.</text>
</comment>
<evidence type="ECO:0000256" key="2">
    <source>
        <dbReference type="ARBA" id="ARBA00022490"/>
    </source>
</evidence>
<dbReference type="UniPathway" id="UPA00241">
    <property type="reaction ID" value="UER00356"/>
</dbReference>
<dbReference type="GO" id="GO:0005524">
    <property type="term" value="F:ATP binding"/>
    <property type="evidence" value="ECO:0007669"/>
    <property type="project" value="UniProtKB-UniRule"/>
</dbReference>
<keyword evidence="2 8" id="KW-0963">Cytoplasm</keyword>
<keyword evidence="11" id="KW-1185">Reference proteome</keyword>
<dbReference type="GO" id="GO:0005737">
    <property type="term" value="C:cytoplasm"/>
    <property type="evidence" value="ECO:0007669"/>
    <property type="project" value="UniProtKB-SubCell"/>
</dbReference>
<evidence type="ECO:0000256" key="1">
    <source>
        <dbReference type="ARBA" id="ARBA00009018"/>
    </source>
</evidence>
<evidence type="ECO:0000256" key="6">
    <source>
        <dbReference type="ARBA" id="ARBA00022840"/>
    </source>
</evidence>
<comment type="subcellular location">
    <subcellularLocation>
        <location evidence="8">Cytoplasm</location>
    </subcellularLocation>
</comment>
<dbReference type="Gene3D" id="3.40.50.300">
    <property type="entry name" value="P-loop containing nucleotide triphosphate hydrolases"/>
    <property type="match status" value="1"/>
</dbReference>
<dbReference type="FunFam" id="3.40.50.300:FF:000991">
    <property type="entry name" value="Dephospho-CoA kinase"/>
    <property type="match status" value="1"/>
</dbReference>
<dbReference type="EC" id="2.7.1.24" evidence="8 9"/>
<evidence type="ECO:0000256" key="9">
    <source>
        <dbReference type="NCBIfam" id="TIGR00152"/>
    </source>
</evidence>
<dbReference type="RefSeq" id="WP_132847338.1">
    <property type="nucleotide sequence ID" value="NZ_CP058648.1"/>
</dbReference>
<dbReference type="SUPFAM" id="SSF52540">
    <property type="entry name" value="P-loop containing nucleoside triphosphate hydrolases"/>
    <property type="match status" value="1"/>
</dbReference>
<evidence type="ECO:0000256" key="5">
    <source>
        <dbReference type="ARBA" id="ARBA00022777"/>
    </source>
</evidence>
<dbReference type="OrthoDB" id="9812943at2"/>
<accession>A0A4R2TYK6</accession>
<evidence type="ECO:0000256" key="7">
    <source>
        <dbReference type="ARBA" id="ARBA00022993"/>
    </source>
</evidence>
<dbReference type="Proteomes" id="UP000295504">
    <property type="component" value="Unassembled WGS sequence"/>
</dbReference>
<comment type="caution">
    <text evidence="10">The sequence shown here is derived from an EMBL/GenBank/DDBJ whole genome shotgun (WGS) entry which is preliminary data.</text>
</comment>
<evidence type="ECO:0000256" key="8">
    <source>
        <dbReference type="HAMAP-Rule" id="MF_00376"/>
    </source>
</evidence>
<gene>
    <name evidence="8" type="primary">coaE</name>
    <name evidence="10" type="ORF">EDD79_1001268</name>
</gene>
<dbReference type="InterPro" id="IPR027417">
    <property type="entry name" value="P-loop_NTPase"/>
</dbReference>
<keyword evidence="4 8" id="KW-0547">Nucleotide-binding</keyword>
<dbReference type="CDD" id="cd02022">
    <property type="entry name" value="DPCK"/>
    <property type="match status" value="1"/>
</dbReference>
<keyword evidence="7 8" id="KW-0173">Coenzyme A biosynthesis</keyword>
<dbReference type="InterPro" id="IPR001977">
    <property type="entry name" value="Depp_CoAkinase"/>
</dbReference>
<organism evidence="10 11">
    <name type="scientific">Serpentinicella alkaliphila</name>
    <dbReference type="NCBI Taxonomy" id="1734049"/>
    <lineage>
        <taxon>Bacteria</taxon>
        <taxon>Bacillati</taxon>
        <taxon>Bacillota</taxon>
        <taxon>Clostridia</taxon>
        <taxon>Peptostreptococcales</taxon>
        <taxon>Natronincolaceae</taxon>
        <taxon>Serpentinicella</taxon>
    </lineage>
</organism>
<comment type="function">
    <text evidence="8">Catalyzes the phosphorylation of the 3'-hydroxyl group of dephosphocoenzyme A to form coenzyme A.</text>
</comment>
<evidence type="ECO:0000313" key="10">
    <source>
        <dbReference type="EMBL" id="TCQ08177.1"/>
    </source>
</evidence>
<proteinExistence type="inferred from homology"/>
<evidence type="ECO:0000256" key="3">
    <source>
        <dbReference type="ARBA" id="ARBA00022679"/>
    </source>
</evidence>
<dbReference type="GO" id="GO:0004140">
    <property type="term" value="F:dephospho-CoA kinase activity"/>
    <property type="evidence" value="ECO:0007669"/>
    <property type="project" value="UniProtKB-UniRule"/>
</dbReference>
<reference evidence="10 11" key="1">
    <citation type="submission" date="2019-03" db="EMBL/GenBank/DDBJ databases">
        <title>Genomic Encyclopedia of Type Strains, Phase IV (KMG-IV): sequencing the most valuable type-strain genomes for metagenomic binning, comparative biology and taxonomic classification.</title>
        <authorList>
            <person name="Goeker M."/>
        </authorList>
    </citation>
    <scope>NUCLEOTIDE SEQUENCE [LARGE SCALE GENOMIC DNA]</scope>
    <source>
        <strain evidence="10 11">DSM 100013</strain>
    </source>
</reference>
<keyword evidence="5 8" id="KW-0418">Kinase</keyword>
<dbReference type="NCBIfam" id="TIGR00152">
    <property type="entry name" value="dephospho-CoA kinase"/>
    <property type="match status" value="1"/>
</dbReference>
<protein>
    <recommendedName>
        <fullName evidence="8 9">Dephospho-CoA kinase</fullName>
        <ecNumber evidence="8 9">2.7.1.24</ecNumber>
    </recommendedName>
    <alternativeName>
        <fullName evidence="8">Dephosphocoenzyme A kinase</fullName>
    </alternativeName>
</protein>
<evidence type="ECO:0000313" key="11">
    <source>
        <dbReference type="Proteomes" id="UP000295504"/>
    </source>
</evidence>
<dbReference type="GO" id="GO:0015937">
    <property type="term" value="P:coenzyme A biosynthetic process"/>
    <property type="evidence" value="ECO:0007669"/>
    <property type="project" value="UniProtKB-UniRule"/>
</dbReference>
<dbReference type="PROSITE" id="PS51219">
    <property type="entry name" value="DPCK"/>
    <property type="match status" value="1"/>
</dbReference>
<dbReference type="PANTHER" id="PTHR10695">
    <property type="entry name" value="DEPHOSPHO-COA KINASE-RELATED"/>
    <property type="match status" value="1"/>
</dbReference>
<dbReference type="PANTHER" id="PTHR10695:SF46">
    <property type="entry name" value="BIFUNCTIONAL COENZYME A SYNTHASE-RELATED"/>
    <property type="match status" value="1"/>
</dbReference>
<comment type="catalytic activity">
    <reaction evidence="8">
        <text>3'-dephospho-CoA + ATP = ADP + CoA + H(+)</text>
        <dbReference type="Rhea" id="RHEA:18245"/>
        <dbReference type="ChEBI" id="CHEBI:15378"/>
        <dbReference type="ChEBI" id="CHEBI:30616"/>
        <dbReference type="ChEBI" id="CHEBI:57287"/>
        <dbReference type="ChEBI" id="CHEBI:57328"/>
        <dbReference type="ChEBI" id="CHEBI:456216"/>
        <dbReference type="EC" id="2.7.1.24"/>
    </reaction>
</comment>